<feature type="region of interest" description="Disordered" evidence="4">
    <location>
        <begin position="154"/>
        <end position="175"/>
    </location>
</feature>
<keyword evidence="7" id="KW-1185">Reference proteome</keyword>
<dbReference type="Gene3D" id="3.30.1370.10">
    <property type="entry name" value="K Homology domain, type 1"/>
    <property type="match status" value="4"/>
</dbReference>
<dbReference type="InterPro" id="IPR004088">
    <property type="entry name" value="KH_dom_type_1"/>
</dbReference>
<dbReference type="PANTHER" id="PTHR10627">
    <property type="entry name" value="SCP160"/>
    <property type="match status" value="1"/>
</dbReference>
<feature type="region of interest" description="Disordered" evidence="4">
    <location>
        <begin position="465"/>
        <end position="515"/>
    </location>
</feature>
<feature type="compositionally biased region" description="Low complexity" evidence="4">
    <location>
        <begin position="465"/>
        <end position="485"/>
    </location>
</feature>
<keyword evidence="2" id="KW-0694">RNA-binding</keyword>
<dbReference type="CDD" id="cd22418">
    <property type="entry name" value="KH-I_Vigilin_rpt15"/>
    <property type="match status" value="1"/>
</dbReference>
<comment type="caution">
    <text evidence="6">The sequence shown here is derived from an EMBL/GenBank/DDBJ whole genome shotgun (WGS) entry which is preliminary data.</text>
</comment>
<feature type="coiled-coil region" evidence="3">
    <location>
        <begin position="404"/>
        <end position="438"/>
    </location>
</feature>
<dbReference type="SMART" id="SM00322">
    <property type="entry name" value="KH"/>
    <property type="match status" value="4"/>
</dbReference>
<evidence type="ECO:0000256" key="3">
    <source>
        <dbReference type="SAM" id="Coils"/>
    </source>
</evidence>
<evidence type="ECO:0000256" key="1">
    <source>
        <dbReference type="ARBA" id="ARBA00022737"/>
    </source>
</evidence>
<dbReference type="CDD" id="cd22417">
    <property type="entry name" value="KH-I_Vigilin_rpt14"/>
    <property type="match status" value="1"/>
</dbReference>
<sequence>MKLSPYYKVFEEDAVSWEEKLNRVDATFDVWIVVQRRWVYLEASSPAAPTSRRCCPTEFLTLMKKVSKSPMVLDVLNIQGVMRSLERLPTCWEDPEALGEYLERERSSSPVVMESQVTIEVEIPQKHHGTVMGARGMHVQKITQNHQVQIKFPDRADPNALPPAQNGSEEPEAGPRRCDLIRVTGPEAACLAARDALLALVPITIEVEVPFDYHRFIIGQKGKGVRDMMRNFDVNISIPPAEELSNVIRITGTPDKLDDAREGLLQRVKELDAEKADRELRSFTLTMRVNPDYHPKIIGRKGAVISKIRLDHEVNVQFPQKDSEEPDLITITGYEEKAHAAEAAIRQIVGDLESQSREELRIDPRVHARIIGGRGKNIRAIMNEFQVDVRFPRYDDPEPDLVVITGAEDAVFECAERLRNLEEEYMQDVVEREEMNAHVRGPRDTGYNGESTERTDRAGFVVSGAPWQQQQQQQAAAGARQPPARSMAPNMASAEEFPSFGDAANRTPVVWGPRR</sequence>
<dbReference type="InterPro" id="IPR004087">
    <property type="entry name" value="KH_dom"/>
</dbReference>
<feature type="domain" description="K Homology" evidence="5">
    <location>
        <begin position="354"/>
        <end position="423"/>
    </location>
</feature>
<feature type="domain" description="K Homology" evidence="5">
    <location>
        <begin position="203"/>
        <end position="269"/>
    </location>
</feature>
<dbReference type="CDD" id="cd22416">
    <property type="entry name" value="KH-I_Vigilin_rpt13"/>
    <property type="match status" value="1"/>
</dbReference>
<feature type="domain" description="K Homology" evidence="5">
    <location>
        <begin position="115"/>
        <end position="202"/>
    </location>
</feature>
<dbReference type="InterPro" id="IPR036612">
    <property type="entry name" value="KH_dom_type_1_sf"/>
</dbReference>
<evidence type="ECO:0000256" key="4">
    <source>
        <dbReference type="SAM" id="MobiDB-lite"/>
    </source>
</evidence>
<reference evidence="6 7" key="1">
    <citation type="submission" date="2019-07" db="EMBL/GenBank/DDBJ databases">
        <title>Draft genome assembly of a fouling barnacle, Amphibalanus amphitrite (Darwin, 1854): The first reference genome for Thecostraca.</title>
        <authorList>
            <person name="Kim W."/>
        </authorList>
    </citation>
    <scope>NUCLEOTIDE SEQUENCE [LARGE SCALE GENOMIC DNA]</scope>
    <source>
        <strain evidence="6">SNU_AA5</strain>
        <tissue evidence="6">Soma without cirri and trophi</tissue>
    </source>
</reference>
<dbReference type="AlphaFoldDB" id="A0A6A4VNF9"/>
<dbReference type="GO" id="GO:0010468">
    <property type="term" value="P:regulation of gene expression"/>
    <property type="evidence" value="ECO:0007669"/>
    <property type="project" value="UniProtKB-ARBA"/>
</dbReference>
<dbReference type="InterPro" id="IPR013602">
    <property type="entry name" value="Dynein_heavy_linker"/>
</dbReference>
<dbReference type="InterPro" id="IPR042222">
    <property type="entry name" value="Dynein_2_N"/>
</dbReference>
<dbReference type="GO" id="GO:0003729">
    <property type="term" value="F:mRNA binding"/>
    <property type="evidence" value="ECO:0007669"/>
    <property type="project" value="TreeGrafter"/>
</dbReference>
<dbReference type="Gene3D" id="1.20.140.100">
    <property type="entry name" value="Dynein heavy chain, N-terminal domain 2"/>
    <property type="match status" value="1"/>
</dbReference>
<feature type="domain" description="K Homology" evidence="5">
    <location>
        <begin position="281"/>
        <end position="350"/>
    </location>
</feature>
<keyword evidence="3" id="KW-0175">Coiled coil</keyword>
<dbReference type="Pfam" id="PF08393">
    <property type="entry name" value="DHC_N2"/>
    <property type="match status" value="1"/>
</dbReference>
<organism evidence="6 7">
    <name type="scientific">Amphibalanus amphitrite</name>
    <name type="common">Striped barnacle</name>
    <name type="synonym">Balanus amphitrite</name>
    <dbReference type="NCBI Taxonomy" id="1232801"/>
    <lineage>
        <taxon>Eukaryota</taxon>
        <taxon>Metazoa</taxon>
        <taxon>Ecdysozoa</taxon>
        <taxon>Arthropoda</taxon>
        <taxon>Crustacea</taxon>
        <taxon>Multicrustacea</taxon>
        <taxon>Cirripedia</taxon>
        <taxon>Thoracica</taxon>
        <taxon>Thoracicalcarea</taxon>
        <taxon>Balanomorpha</taxon>
        <taxon>Balanoidea</taxon>
        <taxon>Balanidae</taxon>
        <taxon>Amphibalaninae</taxon>
        <taxon>Amphibalanus</taxon>
    </lineage>
</organism>
<dbReference type="Proteomes" id="UP000440578">
    <property type="component" value="Unassembled WGS sequence"/>
</dbReference>
<protein>
    <submittedName>
        <fullName evidence="6">Vigilin</fullName>
    </submittedName>
</protein>
<proteinExistence type="predicted"/>
<name>A0A6A4VNF9_AMPAM</name>
<evidence type="ECO:0000256" key="2">
    <source>
        <dbReference type="PROSITE-ProRule" id="PRU00117"/>
    </source>
</evidence>
<evidence type="ECO:0000313" key="6">
    <source>
        <dbReference type="EMBL" id="KAF0297687.1"/>
    </source>
</evidence>
<dbReference type="PANTHER" id="PTHR10627:SF31">
    <property type="entry name" value="DODECA-SATELLITE-BINDING PROTEIN 1, ISOFORM A"/>
    <property type="match status" value="1"/>
</dbReference>
<accession>A0A6A4VNF9</accession>
<dbReference type="SUPFAM" id="SSF54791">
    <property type="entry name" value="Eukaryotic type KH-domain (KH-domain type I)"/>
    <property type="match status" value="4"/>
</dbReference>
<keyword evidence="1" id="KW-0677">Repeat</keyword>
<dbReference type="EMBL" id="VIIS01001477">
    <property type="protein sequence ID" value="KAF0297687.1"/>
    <property type="molecule type" value="Genomic_DNA"/>
</dbReference>
<evidence type="ECO:0000259" key="5">
    <source>
        <dbReference type="SMART" id="SM00322"/>
    </source>
</evidence>
<evidence type="ECO:0000313" key="7">
    <source>
        <dbReference type="Proteomes" id="UP000440578"/>
    </source>
</evidence>
<dbReference type="PROSITE" id="PS50084">
    <property type="entry name" value="KH_TYPE_1"/>
    <property type="match status" value="4"/>
</dbReference>
<dbReference type="Pfam" id="PF00013">
    <property type="entry name" value="KH_1"/>
    <property type="match status" value="4"/>
</dbReference>
<gene>
    <name evidence="6" type="primary">Hdlbp_2</name>
    <name evidence="6" type="ORF">FJT64_004893</name>
</gene>
<dbReference type="OrthoDB" id="10027144at2759"/>